<protein>
    <submittedName>
        <fullName evidence="2">Thioredoxin domain-containing protein</fullName>
    </submittedName>
</protein>
<dbReference type="PIRSF" id="PIRSF006402">
    <property type="entry name" value="UCP006402_thioredoxin"/>
    <property type="match status" value="1"/>
</dbReference>
<dbReference type="CDD" id="cd02955">
    <property type="entry name" value="SSP411"/>
    <property type="match status" value="1"/>
</dbReference>
<feature type="domain" description="Spermatogenesis-associated protein 20-like TRX" evidence="1">
    <location>
        <begin position="3"/>
        <end position="155"/>
    </location>
</feature>
<accession>A0ABR7YS20</accession>
<gene>
    <name evidence="2" type="ORF">H8B06_14830</name>
</gene>
<evidence type="ECO:0000313" key="3">
    <source>
        <dbReference type="Proteomes" id="UP000602759"/>
    </source>
</evidence>
<keyword evidence="3" id="KW-1185">Reference proteome</keyword>
<dbReference type="Gene3D" id="1.50.10.20">
    <property type="match status" value="1"/>
</dbReference>
<dbReference type="SUPFAM" id="SSF52833">
    <property type="entry name" value="Thioredoxin-like"/>
    <property type="match status" value="1"/>
</dbReference>
<evidence type="ECO:0000259" key="1">
    <source>
        <dbReference type="Pfam" id="PF03190"/>
    </source>
</evidence>
<reference evidence="2 3" key="1">
    <citation type="submission" date="2020-08" db="EMBL/GenBank/DDBJ databases">
        <title>Sphingobacterium sp. DN00404 isolated from aquaculture water.</title>
        <authorList>
            <person name="Zhang M."/>
        </authorList>
    </citation>
    <scope>NUCLEOTIDE SEQUENCE [LARGE SCALE GENOMIC DNA]</scope>
    <source>
        <strain evidence="2 3">DN00404</strain>
    </source>
</reference>
<dbReference type="SUPFAM" id="SSF48208">
    <property type="entry name" value="Six-hairpin glycosidases"/>
    <property type="match status" value="1"/>
</dbReference>
<dbReference type="InterPro" id="IPR036249">
    <property type="entry name" value="Thioredoxin-like_sf"/>
</dbReference>
<name>A0ABR7YS20_9SPHI</name>
<dbReference type="Proteomes" id="UP000602759">
    <property type="component" value="Unassembled WGS sequence"/>
</dbReference>
<sequence>MANQLLYENSPYLKQHAHNPVDWMPWGEEALQKAKDENKLIIVSIGYSACHWCHVMERESFENEAIAKTMNTLYVSVKIDREERPDIDQIYMIAVQLMTNTGGWPLNCICLPDGRPIYGGTYFKPHDWQQILLQIAQMWEETPEVALDYAERLSKGIHQAEKLPIAPIPEAYIASDLHDIVNPWKAQFDKTNGGYSREPKFPLPNNWLFFLRYAFLAKDQAVLEHAHFTLQKIANGGIYDQVGGGFARYAVDGRWHIPHFEKMLYDNGQLLSLYSEAYQQRPSRLYERIVEETIAWAQREMLAENGGFYSALDADSEGVEGKFYTFHQEELENILGKDASLFIDYFHVTKAGNWHEESTNVLYCAIDGDKMALESGFSEDEWEKYLREIKVKLRVYREKRIRPSLDNKQLTSWNALFVKGLVDAYRVFDKQQYLDLAIQTANFIKRDCFSDETGLLHQPADRNRKIFGFLDDYAFTIDSFITLYEATFNEDWLHEAEGLTEEAIGMFYDDEEKTFFYTADDAEELIARKSEIMDNVIPASSSAIIRVLYRLGEIIDQERYISIADQVFANVFPQIKKYGSAYSNWAIQLLEQVYGNNTIALTGQEATTWRKQLDRHYIPNKITLGGTKSNLPLLKDKEGMESKSYLCKNRSCSLPQNSVAELLTLIHDNRDSSQIN</sequence>
<dbReference type="PANTHER" id="PTHR42899:SF1">
    <property type="entry name" value="SPERMATOGENESIS-ASSOCIATED PROTEIN 20"/>
    <property type="match status" value="1"/>
</dbReference>
<dbReference type="InterPro" id="IPR024705">
    <property type="entry name" value="Ssp411"/>
</dbReference>
<dbReference type="RefSeq" id="WP_190995028.1">
    <property type="nucleotide sequence ID" value="NZ_JACOIK010000010.1"/>
</dbReference>
<evidence type="ECO:0000313" key="2">
    <source>
        <dbReference type="EMBL" id="MBD1434110.1"/>
    </source>
</evidence>
<dbReference type="PANTHER" id="PTHR42899">
    <property type="entry name" value="SPERMATOGENESIS-ASSOCIATED PROTEIN 20"/>
    <property type="match status" value="1"/>
</dbReference>
<organism evidence="2 3">
    <name type="scientific">Sphingobacterium micropteri</name>
    <dbReference type="NCBI Taxonomy" id="2763501"/>
    <lineage>
        <taxon>Bacteria</taxon>
        <taxon>Pseudomonadati</taxon>
        <taxon>Bacteroidota</taxon>
        <taxon>Sphingobacteriia</taxon>
        <taxon>Sphingobacteriales</taxon>
        <taxon>Sphingobacteriaceae</taxon>
        <taxon>Sphingobacterium</taxon>
    </lineage>
</organism>
<dbReference type="Pfam" id="PF03190">
    <property type="entry name" value="Thioredox_DsbH"/>
    <property type="match status" value="1"/>
</dbReference>
<dbReference type="Gene3D" id="3.40.30.10">
    <property type="entry name" value="Glutaredoxin"/>
    <property type="match status" value="1"/>
</dbReference>
<comment type="caution">
    <text evidence="2">The sequence shown here is derived from an EMBL/GenBank/DDBJ whole genome shotgun (WGS) entry which is preliminary data.</text>
</comment>
<dbReference type="InterPro" id="IPR004879">
    <property type="entry name" value="Ssp411-like_TRX"/>
</dbReference>
<proteinExistence type="predicted"/>
<dbReference type="InterPro" id="IPR008928">
    <property type="entry name" value="6-hairpin_glycosidase_sf"/>
</dbReference>
<dbReference type="EMBL" id="JACOIK010000010">
    <property type="protein sequence ID" value="MBD1434110.1"/>
    <property type="molecule type" value="Genomic_DNA"/>
</dbReference>